<proteinExistence type="predicted"/>
<dbReference type="VEuPathDB" id="FungiDB:F4678DRAFT_460660"/>
<comment type="caution">
    <text evidence="2">The sequence shown here is derived from an EMBL/GenBank/DDBJ whole genome shotgun (WGS) entry which is preliminary data.</text>
</comment>
<gene>
    <name evidence="2" type="ORF">NPX13_g8924</name>
</gene>
<dbReference type="Proteomes" id="UP001148614">
    <property type="component" value="Unassembled WGS sequence"/>
</dbReference>
<accession>A0A9W8N7J2</accession>
<evidence type="ECO:0000313" key="2">
    <source>
        <dbReference type="EMBL" id="KAJ3561491.1"/>
    </source>
</evidence>
<organism evidence="2 3">
    <name type="scientific">Xylaria arbuscula</name>
    <dbReference type="NCBI Taxonomy" id="114810"/>
    <lineage>
        <taxon>Eukaryota</taxon>
        <taxon>Fungi</taxon>
        <taxon>Dikarya</taxon>
        <taxon>Ascomycota</taxon>
        <taxon>Pezizomycotina</taxon>
        <taxon>Sordariomycetes</taxon>
        <taxon>Xylariomycetidae</taxon>
        <taxon>Xylariales</taxon>
        <taxon>Xylariaceae</taxon>
        <taxon>Xylaria</taxon>
    </lineage>
</organism>
<sequence>MFSSAIPLAYSNPPLSDRVALLVFRQSPDGNHEILVGRQPSNPAPTIPTRDRDNSEDEDYCARCLGEVNFNIDLSPQQVSMEKSHLYSRSERSESVRVFILRSIPAFDLIPGRGLLMLPSSSNFLVGVEGWSYEFSRISNFSTQRATLVTGLSLGFNELYGLLNAFLRLMEPEARVN</sequence>
<dbReference type="EMBL" id="JANPWZ010002059">
    <property type="protein sequence ID" value="KAJ3561491.1"/>
    <property type="molecule type" value="Genomic_DNA"/>
</dbReference>
<keyword evidence="3" id="KW-1185">Reference proteome</keyword>
<feature type="region of interest" description="Disordered" evidence="1">
    <location>
        <begin position="32"/>
        <end position="56"/>
    </location>
</feature>
<evidence type="ECO:0000256" key="1">
    <source>
        <dbReference type="SAM" id="MobiDB-lite"/>
    </source>
</evidence>
<protein>
    <submittedName>
        <fullName evidence="2">Uncharacterized protein</fullName>
    </submittedName>
</protein>
<reference evidence="2" key="1">
    <citation type="submission" date="2022-07" db="EMBL/GenBank/DDBJ databases">
        <title>Genome Sequence of Xylaria arbuscula.</title>
        <authorList>
            <person name="Buettner E."/>
        </authorList>
    </citation>
    <scope>NUCLEOTIDE SEQUENCE</scope>
    <source>
        <strain evidence="2">VT107</strain>
    </source>
</reference>
<dbReference type="AlphaFoldDB" id="A0A9W8N7J2"/>
<name>A0A9W8N7J2_9PEZI</name>
<evidence type="ECO:0000313" key="3">
    <source>
        <dbReference type="Proteomes" id="UP001148614"/>
    </source>
</evidence>